<gene>
    <name evidence="2" type="ORF">TSACC_22930</name>
</gene>
<keyword evidence="3" id="KW-1185">Reference proteome</keyword>
<comment type="caution">
    <text evidence="2">The sequence shown here is derived from an EMBL/GenBank/DDBJ whole genome shotgun (WGS) entry which is preliminary data.</text>
</comment>
<proteinExistence type="predicted"/>
<dbReference type="EMBL" id="BDCO01000002">
    <property type="protein sequence ID" value="GAT34505.1"/>
    <property type="molecule type" value="Genomic_DNA"/>
</dbReference>
<dbReference type="Pfam" id="PF08291">
    <property type="entry name" value="Peptidase_M15_3"/>
    <property type="match status" value="1"/>
</dbReference>
<dbReference type="InParanoid" id="A0A146GA33"/>
<dbReference type="InterPro" id="IPR013230">
    <property type="entry name" value="Peptidase_M15A_C"/>
</dbReference>
<dbReference type="SUPFAM" id="SSF55166">
    <property type="entry name" value="Hedgehog/DD-peptidase"/>
    <property type="match status" value="1"/>
</dbReference>
<dbReference type="AlphaFoldDB" id="A0A146GA33"/>
<dbReference type="InterPro" id="IPR009045">
    <property type="entry name" value="Zn_M74/Hedgehog-like"/>
</dbReference>
<dbReference type="PROSITE" id="PS51318">
    <property type="entry name" value="TAT"/>
    <property type="match status" value="1"/>
</dbReference>
<accession>A0A146GA33</accession>
<feature type="domain" description="Peptidase M15A C-terminal" evidence="1">
    <location>
        <begin position="114"/>
        <end position="207"/>
    </location>
</feature>
<dbReference type="OrthoDB" id="5242612at2"/>
<evidence type="ECO:0000313" key="2">
    <source>
        <dbReference type="EMBL" id="GAT34505.1"/>
    </source>
</evidence>
<dbReference type="RefSeq" id="WP_075080129.1">
    <property type="nucleotide sequence ID" value="NZ_BDCO01000002.1"/>
</dbReference>
<dbReference type="STRING" id="690879.TSACC_22930"/>
<dbReference type="InterPro" id="IPR006311">
    <property type="entry name" value="TAT_signal"/>
</dbReference>
<reference evidence="3" key="1">
    <citation type="journal article" date="2017" name="Genome Announc.">
        <title>Draft Genome Sequence of Terrimicrobium sacchariphilum NM-5T, a Facultative Anaerobic Soil Bacterium of the Class Spartobacteria.</title>
        <authorList>
            <person name="Qiu Y.L."/>
            <person name="Tourlousse D.M."/>
            <person name="Matsuura N."/>
            <person name="Ohashi A."/>
            <person name="Sekiguchi Y."/>
        </authorList>
    </citation>
    <scope>NUCLEOTIDE SEQUENCE [LARGE SCALE GENOMIC DNA]</scope>
    <source>
        <strain evidence="3">NM-5</strain>
    </source>
</reference>
<sequence length="215" mass="23428">MSNSDVTSHTTEPLGAQFGRRSALRLLALAGAGLFAGTTRSEAFMGFFSSYTNASPSTLQALRIPADWQATLGPMLPSYAEFLRKAHLKFVSVRQLIEPHTHIRGMVHNSLPPRSMWPNVRSTLKVIDSLADRLDLQVKDVVSVYRSPAYNAKCPGAKSNSFHMRNNAIDIVFPCAPGKVAAMARAMRSSGMFAGGVGRYAGFTHIDTRGNNADW</sequence>
<dbReference type="Proteomes" id="UP000076023">
    <property type="component" value="Unassembled WGS sequence"/>
</dbReference>
<evidence type="ECO:0000313" key="3">
    <source>
        <dbReference type="Proteomes" id="UP000076023"/>
    </source>
</evidence>
<dbReference type="Gene3D" id="3.30.1380.10">
    <property type="match status" value="1"/>
</dbReference>
<evidence type="ECO:0000259" key="1">
    <source>
        <dbReference type="Pfam" id="PF08291"/>
    </source>
</evidence>
<protein>
    <submittedName>
        <fullName evidence="2">Peptidase M15</fullName>
    </submittedName>
</protein>
<organism evidence="2 3">
    <name type="scientific">Terrimicrobium sacchariphilum</name>
    <dbReference type="NCBI Taxonomy" id="690879"/>
    <lineage>
        <taxon>Bacteria</taxon>
        <taxon>Pseudomonadati</taxon>
        <taxon>Verrucomicrobiota</taxon>
        <taxon>Terrimicrobiia</taxon>
        <taxon>Terrimicrobiales</taxon>
        <taxon>Terrimicrobiaceae</taxon>
        <taxon>Terrimicrobium</taxon>
    </lineage>
</organism>
<name>A0A146GA33_TERSA</name>